<evidence type="ECO:0000313" key="2">
    <source>
        <dbReference type="Proteomes" id="UP000326396"/>
    </source>
</evidence>
<dbReference type="AlphaFoldDB" id="A0A5N6P4G1"/>
<organism evidence="1 2">
    <name type="scientific">Mikania micrantha</name>
    <name type="common">bitter vine</name>
    <dbReference type="NCBI Taxonomy" id="192012"/>
    <lineage>
        <taxon>Eukaryota</taxon>
        <taxon>Viridiplantae</taxon>
        <taxon>Streptophyta</taxon>
        <taxon>Embryophyta</taxon>
        <taxon>Tracheophyta</taxon>
        <taxon>Spermatophyta</taxon>
        <taxon>Magnoliopsida</taxon>
        <taxon>eudicotyledons</taxon>
        <taxon>Gunneridae</taxon>
        <taxon>Pentapetalae</taxon>
        <taxon>asterids</taxon>
        <taxon>campanulids</taxon>
        <taxon>Asterales</taxon>
        <taxon>Asteraceae</taxon>
        <taxon>Asteroideae</taxon>
        <taxon>Heliantheae alliance</taxon>
        <taxon>Eupatorieae</taxon>
        <taxon>Mikania</taxon>
    </lineage>
</organism>
<gene>
    <name evidence="1" type="ORF">E3N88_14998</name>
</gene>
<protein>
    <submittedName>
        <fullName evidence="1">Uncharacterized protein</fullName>
    </submittedName>
</protein>
<evidence type="ECO:0000313" key="1">
    <source>
        <dbReference type="EMBL" id="KAD5803638.1"/>
    </source>
</evidence>
<accession>A0A5N6P4G1</accession>
<dbReference type="EMBL" id="SZYD01000007">
    <property type="protein sequence ID" value="KAD5803638.1"/>
    <property type="molecule type" value="Genomic_DNA"/>
</dbReference>
<dbReference type="Proteomes" id="UP000326396">
    <property type="component" value="Linkage Group LG15"/>
</dbReference>
<reference evidence="1 2" key="1">
    <citation type="submission" date="2019-05" db="EMBL/GenBank/DDBJ databases">
        <title>Mikania micrantha, genome provides insights into the molecular mechanism of rapid growth.</title>
        <authorList>
            <person name="Liu B."/>
        </authorList>
    </citation>
    <scope>NUCLEOTIDE SEQUENCE [LARGE SCALE GENOMIC DNA]</scope>
    <source>
        <strain evidence="1">NLD-2019</strain>
        <tissue evidence="1">Leaf</tissue>
    </source>
</reference>
<sequence length="253" mass="28920">MLDYYKWQQKLPHKALDHLKVVGLESRVAEQATMCDNKPTIREISSYKFGALLPPVELDALSVLMEGRPILMASTEECNHLKLIGLEQKDGSSSALMNNKGFDKYVIKNVPLIDLTSDSKSEPSEHSSSHHFVRDQSVSVDYTTQYSRIRYPYFEDQDINAMQNRPPTLILSPPHRKLHRCEARKSTIHPTRVELGWPLELVGGSNATEARMCSMELDVTKQKRWGAATANGIEAMYDKWMEEQNTHEKHHEN</sequence>
<keyword evidence="2" id="KW-1185">Reference proteome</keyword>
<name>A0A5N6P4G1_9ASTR</name>
<proteinExistence type="predicted"/>
<comment type="caution">
    <text evidence="1">The sequence shown here is derived from an EMBL/GenBank/DDBJ whole genome shotgun (WGS) entry which is preliminary data.</text>
</comment>